<gene>
    <name evidence="3" type="ORF">JT25_020670</name>
</gene>
<dbReference type="HAMAP" id="MF_00460">
    <property type="entry name" value="UPF0125_RnfH"/>
    <property type="match status" value="1"/>
</dbReference>
<dbReference type="Proteomes" id="UP000030512">
    <property type="component" value="Chromosome"/>
</dbReference>
<evidence type="ECO:0000256" key="2">
    <source>
        <dbReference type="HAMAP-Rule" id="MF_00460"/>
    </source>
</evidence>
<dbReference type="InterPro" id="IPR005346">
    <property type="entry name" value="RnfH"/>
</dbReference>
<dbReference type="PANTHER" id="PTHR37483">
    <property type="entry name" value="UPF0125 PROTEIN RATB"/>
    <property type="match status" value="1"/>
</dbReference>
<name>A0A140E644_9GAMM</name>
<dbReference type="OrthoDB" id="9796575at2"/>
<dbReference type="PANTHER" id="PTHR37483:SF1">
    <property type="entry name" value="UPF0125 PROTEIN RATB"/>
    <property type="match status" value="1"/>
</dbReference>
<dbReference type="Pfam" id="PF03658">
    <property type="entry name" value="Ub-RnfH"/>
    <property type="match status" value="1"/>
</dbReference>
<protein>
    <recommendedName>
        <fullName evidence="2">UPF0125 protein JT25_020670</fullName>
    </recommendedName>
</protein>
<keyword evidence="4" id="KW-1185">Reference proteome</keyword>
<dbReference type="InterPro" id="IPR016155">
    <property type="entry name" value="Mopterin_synth/thiamin_S_b"/>
</dbReference>
<dbReference type="RefSeq" id="WP_036278736.1">
    <property type="nucleotide sequence ID" value="NZ_CP014476.1"/>
</dbReference>
<comment type="similarity">
    <text evidence="1 2">Belongs to the UPF0125 (RnfH) family.</text>
</comment>
<dbReference type="AlphaFoldDB" id="A0A140E644"/>
<dbReference type="EMBL" id="CP014476">
    <property type="protein sequence ID" value="AMK78868.1"/>
    <property type="molecule type" value="Genomic_DNA"/>
</dbReference>
<organism evidence="3 4">
    <name type="scientific">Methylomonas denitrificans</name>
    <dbReference type="NCBI Taxonomy" id="1538553"/>
    <lineage>
        <taxon>Bacteria</taxon>
        <taxon>Pseudomonadati</taxon>
        <taxon>Pseudomonadota</taxon>
        <taxon>Gammaproteobacteria</taxon>
        <taxon>Methylococcales</taxon>
        <taxon>Methylococcaceae</taxon>
        <taxon>Methylomonas</taxon>
    </lineage>
</organism>
<evidence type="ECO:0000313" key="3">
    <source>
        <dbReference type="EMBL" id="AMK78868.1"/>
    </source>
</evidence>
<reference evidence="3 4" key="1">
    <citation type="journal article" date="2015" name="Environ. Microbiol.">
        <title>Methane oxidation coupled to nitrate reduction under hypoxia by the Gammaproteobacterium Methylomonas denitrificans, sp. nov. type strain FJG1.</title>
        <authorList>
            <person name="Kits K.D."/>
            <person name="Klotz M.G."/>
            <person name="Stein L.Y."/>
        </authorList>
    </citation>
    <scope>NUCLEOTIDE SEQUENCE [LARGE SCALE GENOMIC DNA]</scope>
    <source>
        <strain evidence="3 4">FJG1</strain>
    </source>
</reference>
<dbReference type="Gene3D" id="3.10.20.280">
    <property type="entry name" value="RnfH-like"/>
    <property type="match status" value="1"/>
</dbReference>
<sequence>MADEMIAVEVAYATPDRQVLIPLSLATNSTVEQAIEASGILREFLDIDLSQQKVGIFGVVYNLDKIVSSEDRVEIYRPLRQNPMDARRGRLHK</sequence>
<dbReference type="SUPFAM" id="SSF54285">
    <property type="entry name" value="MoaD/ThiS"/>
    <property type="match status" value="1"/>
</dbReference>
<evidence type="ECO:0000313" key="4">
    <source>
        <dbReference type="Proteomes" id="UP000030512"/>
    </source>
</evidence>
<accession>A0A140E644</accession>
<proteinExistence type="inferred from homology"/>
<evidence type="ECO:0000256" key="1">
    <source>
        <dbReference type="ARBA" id="ARBA00010645"/>
    </source>
</evidence>
<dbReference type="KEGG" id="mdn:JT25_020670"/>
<dbReference type="InterPro" id="IPR037021">
    <property type="entry name" value="RnfH_sf"/>
</dbReference>
<dbReference type="NCBIfam" id="NF002490">
    <property type="entry name" value="PRK01777.1"/>
    <property type="match status" value="1"/>
</dbReference>
<dbReference type="STRING" id="1538553.JT25_020670"/>